<dbReference type="SUPFAM" id="SSF55811">
    <property type="entry name" value="Nudix"/>
    <property type="match status" value="1"/>
</dbReference>
<dbReference type="AlphaFoldDB" id="A0A7S0WJE4"/>
<protein>
    <recommendedName>
        <fullName evidence="2">Nudix hydrolase domain-containing protein</fullName>
    </recommendedName>
</protein>
<dbReference type="Gene3D" id="3.90.79.10">
    <property type="entry name" value="Nucleoside Triphosphate Pyrophosphohydrolase"/>
    <property type="match status" value="1"/>
</dbReference>
<evidence type="ECO:0008006" key="2">
    <source>
        <dbReference type="Google" id="ProtNLM"/>
    </source>
</evidence>
<proteinExistence type="predicted"/>
<accession>A0A7S0WJE4</accession>
<name>A0A7S0WJE4_9CHLO</name>
<sequence length="285" mass="31214">MLALLSRSLLRPTSLAKSTKRLVKAQPRHVVRSDNQLHRLVSTGRCSAGPPKPPPPQAASAAVLSPVRHCSAGVCSADIEMPTFEIVEEKPIHARYLTVFDRKVRITSSKPGEAPTELHYDVVGHPRCSFKFAVAFPFHRAQDGGEPTVTVIREYCQGPNAVCYNLPTGGYDPRKHTSLEECVMAELSEEALLRGGQLVRLTPDSHPGFAEVKWCANRFTPFLVVDAEADPTPGTRDAEEYIQVQRVPVSELRRLLVAGDMMLPSIVTAQMALAHLEAAGEIPRP</sequence>
<organism evidence="1">
    <name type="scientific">Chlamydomonas leiostraca</name>
    <dbReference type="NCBI Taxonomy" id="1034604"/>
    <lineage>
        <taxon>Eukaryota</taxon>
        <taxon>Viridiplantae</taxon>
        <taxon>Chlorophyta</taxon>
        <taxon>core chlorophytes</taxon>
        <taxon>Chlorophyceae</taxon>
        <taxon>CS clade</taxon>
        <taxon>Chlamydomonadales</taxon>
        <taxon>Chlamydomonadaceae</taxon>
        <taxon>Chlamydomonas</taxon>
    </lineage>
</organism>
<evidence type="ECO:0000313" key="1">
    <source>
        <dbReference type="EMBL" id="CAD8669295.1"/>
    </source>
</evidence>
<dbReference type="EMBL" id="HBFB01006285">
    <property type="protein sequence ID" value="CAD8669295.1"/>
    <property type="molecule type" value="Transcribed_RNA"/>
</dbReference>
<gene>
    <name evidence="1" type="ORF">CLEI1391_LOCUS3517</name>
</gene>
<reference evidence="1" key="1">
    <citation type="submission" date="2021-01" db="EMBL/GenBank/DDBJ databases">
        <authorList>
            <person name="Corre E."/>
            <person name="Pelletier E."/>
            <person name="Niang G."/>
            <person name="Scheremetjew M."/>
            <person name="Finn R."/>
            <person name="Kale V."/>
            <person name="Holt S."/>
            <person name="Cochrane G."/>
            <person name="Meng A."/>
            <person name="Brown T."/>
            <person name="Cohen L."/>
        </authorList>
    </citation>
    <scope>NUCLEOTIDE SEQUENCE</scope>
    <source>
        <strain evidence="1">SAG 11-49</strain>
    </source>
</reference>
<dbReference type="InterPro" id="IPR015797">
    <property type="entry name" value="NUDIX_hydrolase-like_dom_sf"/>
</dbReference>